<protein>
    <recommendedName>
        <fullName evidence="1">Transposable element P transposase-like GTP-binding insertion domain-containing protein</fullName>
    </recommendedName>
</protein>
<reference evidence="2 3" key="1">
    <citation type="submission" date="2020-08" db="EMBL/GenBank/DDBJ databases">
        <title>Aphidius gifuensis genome sequencing and assembly.</title>
        <authorList>
            <person name="Du Z."/>
        </authorList>
    </citation>
    <scope>NUCLEOTIDE SEQUENCE [LARGE SCALE GENOMIC DNA]</scope>
    <source>
        <strain evidence="2">YNYX2018</strain>
        <tissue evidence="2">Adults</tissue>
    </source>
</reference>
<evidence type="ECO:0000313" key="3">
    <source>
        <dbReference type="Proteomes" id="UP000639338"/>
    </source>
</evidence>
<evidence type="ECO:0000313" key="2">
    <source>
        <dbReference type="EMBL" id="KAF7998628.1"/>
    </source>
</evidence>
<dbReference type="AlphaFoldDB" id="A0A835CYM4"/>
<sequence length="194" mass="22531">MPRACCIKGCLTGHTRNPHPYFKCAIFDIPKELSMRQQWLATILPHIQGRKSRKENHTPDGKIKKKHWKAVIELDGGKENFGSKAAHKLTADHIDPQYWQKMNVAMAFKVFSERVLAVMIMNKATHPDLHDCDPTTNFIKRIRKVITAMTSRNIKNSLEYGNEHYNVLLDFREYMLQWKSMANKNNCKFLSDST</sequence>
<proteinExistence type="predicted"/>
<dbReference type="EMBL" id="JACMRX010000001">
    <property type="protein sequence ID" value="KAF7998628.1"/>
    <property type="molecule type" value="Genomic_DNA"/>
</dbReference>
<dbReference type="InterPro" id="IPR048366">
    <property type="entry name" value="TNP-like_GBD"/>
</dbReference>
<organism evidence="2 3">
    <name type="scientific">Aphidius gifuensis</name>
    <name type="common">Parasitoid wasp</name>
    <dbReference type="NCBI Taxonomy" id="684658"/>
    <lineage>
        <taxon>Eukaryota</taxon>
        <taxon>Metazoa</taxon>
        <taxon>Ecdysozoa</taxon>
        <taxon>Arthropoda</taxon>
        <taxon>Hexapoda</taxon>
        <taxon>Insecta</taxon>
        <taxon>Pterygota</taxon>
        <taxon>Neoptera</taxon>
        <taxon>Endopterygota</taxon>
        <taxon>Hymenoptera</taxon>
        <taxon>Apocrita</taxon>
        <taxon>Ichneumonoidea</taxon>
        <taxon>Braconidae</taxon>
        <taxon>Aphidiinae</taxon>
        <taxon>Aphidius</taxon>
    </lineage>
</organism>
<feature type="domain" description="Transposable element P transposase-like GTP-binding insertion" evidence="1">
    <location>
        <begin position="65"/>
        <end position="156"/>
    </location>
</feature>
<dbReference type="Proteomes" id="UP000639338">
    <property type="component" value="Unassembled WGS sequence"/>
</dbReference>
<name>A0A835CYM4_APHGI</name>
<evidence type="ECO:0000259" key="1">
    <source>
        <dbReference type="Pfam" id="PF21788"/>
    </source>
</evidence>
<keyword evidence="3" id="KW-1185">Reference proteome</keyword>
<accession>A0A835CYM4</accession>
<comment type="caution">
    <text evidence="2">The sequence shown here is derived from an EMBL/GenBank/DDBJ whole genome shotgun (WGS) entry which is preliminary data.</text>
</comment>
<gene>
    <name evidence="2" type="ORF">HCN44_011036</name>
</gene>
<dbReference type="Pfam" id="PF21788">
    <property type="entry name" value="TNP-like_GBD"/>
    <property type="match status" value="1"/>
</dbReference>